<keyword evidence="4" id="KW-1185">Reference proteome</keyword>
<keyword evidence="1" id="KW-1133">Transmembrane helix</keyword>
<evidence type="ECO:0000256" key="1">
    <source>
        <dbReference type="SAM" id="Phobius"/>
    </source>
</evidence>
<proteinExistence type="predicted"/>
<accession>K2PY69</accession>
<sequence length="293" mass="32730">MSAQKNHLKQVAQLNFAIICISTSGVWGRYISLEPEQIIFYRALLSLVFVYLVCRVNNQSLKLAKGKDTYTVFWCGLCFGIHWVTYFYALSLSSVAIGMLAIYTYPVITSFLEPLLLKTSFEKSHLVLGVLVITGVYFLVPDIDFSNSQFVAVCLGIISAFFYAIRNIMIKPKVARYNGSVLMMYQLLVISILMAPLLYFTNYDKLYTALPGIVFLALITTTLGHTLLLKSFKYFSATTASIMSSVQPIYGIIMGMLFLGEFPAWHTLIGGALILTAVGIENIRTFKASSSKR</sequence>
<evidence type="ECO:0000313" key="3">
    <source>
        <dbReference type="EMBL" id="EKF56364.1"/>
    </source>
</evidence>
<protein>
    <recommendedName>
        <fullName evidence="2">EamA domain-containing protein</fullName>
    </recommendedName>
</protein>
<feature type="transmembrane region" description="Helical" evidence="1">
    <location>
        <begin position="206"/>
        <end position="228"/>
    </location>
</feature>
<feature type="domain" description="EamA" evidence="2">
    <location>
        <begin position="152"/>
        <end position="278"/>
    </location>
</feature>
<feature type="transmembrane region" description="Helical" evidence="1">
    <location>
        <begin position="38"/>
        <end position="58"/>
    </location>
</feature>
<organism evidence="3 4">
    <name type="scientific">Galbibacter marinus</name>
    <dbReference type="NCBI Taxonomy" id="555500"/>
    <lineage>
        <taxon>Bacteria</taxon>
        <taxon>Pseudomonadati</taxon>
        <taxon>Bacteroidota</taxon>
        <taxon>Flavobacteriia</taxon>
        <taxon>Flavobacteriales</taxon>
        <taxon>Flavobacteriaceae</taxon>
        <taxon>Galbibacter</taxon>
    </lineage>
</organism>
<keyword evidence="1" id="KW-0812">Transmembrane</keyword>
<feature type="transmembrane region" description="Helical" evidence="1">
    <location>
        <begin position="124"/>
        <end position="140"/>
    </location>
</feature>
<gene>
    <name evidence="3" type="ORF">I215_02538</name>
</gene>
<keyword evidence="1" id="KW-0472">Membrane</keyword>
<dbReference type="OrthoDB" id="9150437at2"/>
<feature type="transmembrane region" description="Helical" evidence="1">
    <location>
        <begin position="265"/>
        <end position="283"/>
    </location>
</feature>
<comment type="caution">
    <text evidence="3">The sequence shown here is derived from an EMBL/GenBank/DDBJ whole genome shotgun (WGS) entry which is preliminary data.</text>
</comment>
<dbReference type="PANTHER" id="PTHR22911">
    <property type="entry name" value="ACYL-MALONYL CONDENSING ENZYME-RELATED"/>
    <property type="match status" value="1"/>
</dbReference>
<dbReference type="Proteomes" id="UP000007364">
    <property type="component" value="Unassembled WGS sequence"/>
</dbReference>
<evidence type="ECO:0000313" key="4">
    <source>
        <dbReference type="Proteomes" id="UP000007364"/>
    </source>
</evidence>
<reference evidence="3 4" key="1">
    <citation type="journal article" date="2012" name="J. Bacteriol.">
        <title>Genome Sequence of Galbibacter marinum Type Strain ck-I2-15.</title>
        <authorList>
            <person name="Lai Q."/>
            <person name="Li C."/>
            <person name="Shao Z."/>
        </authorList>
    </citation>
    <scope>NUCLEOTIDE SEQUENCE [LARGE SCALE GENOMIC DNA]</scope>
    <source>
        <strain evidence="4">ck-I2-15</strain>
    </source>
</reference>
<dbReference type="RefSeq" id="WP_008990383.1">
    <property type="nucleotide sequence ID" value="NZ_AMSG01000002.1"/>
</dbReference>
<dbReference type="InterPro" id="IPR000620">
    <property type="entry name" value="EamA_dom"/>
</dbReference>
<dbReference type="PANTHER" id="PTHR22911:SF79">
    <property type="entry name" value="MOBA-LIKE NTP TRANSFERASE DOMAIN-CONTAINING PROTEIN"/>
    <property type="match status" value="1"/>
</dbReference>
<dbReference type="InterPro" id="IPR037185">
    <property type="entry name" value="EmrE-like"/>
</dbReference>
<evidence type="ECO:0000259" key="2">
    <source>
        <dbReference type="Pfam" id="PF00892"/>
    </source>
</evidence>
<feature type="transmembrane region" description="Helical" evidence="1">
    <location>
        <begin position="177"/>
        <end position="200"/>
    </location>
</feature>
<dbReference type="GO" id="GO:0016020">
    <property type="term" value="C:membrane"/>
    <property type="evidence" value="ECO:0007669"/>
    <property type="project" value="InterPro"/>
</dbReference>
<feature type="transmembrane region" description="Helical" evidence="1">
    <location>
        <begin position="70"/>
        <end position="89"/>
    </location>
</feature>
<feature type="transmembrane region" description="Helical" evidence="1">
    <location>
        <begin position="95"/>
        <end position="117"/>
    </location>
</feature>
<name>K2PY69_9FLAO</name>
<dbReference type="SUPFAM" id="SSF103481">
    <property type="entry name" value="Multidrug resistance efflux transporter EmrE"/>
    <property type="match status" value="2"/>
</dbReference>
<dbReference type="STRING" id="555500.I215_02538"/>
<dbReference type="AlphaFoldDB" id="K2PY69"/>
<feature type="transmembrane region" description="Helical" evidence="1">
    <location>
        <begin position="240"/>
        <end position="259"/>
    </location>
</feature>
<feature type="transmembrane region" description="Helical" evidence="1">
    <location>
        <begin position="12"/>
        <end position="32"/>
    </location>
</feature>
<dbReference type="EMBL" id="AMSG01000002">
    <property type="protein sequence ID" value="EKF56364.1"/>
    <property type="molecule type" value="Genomic_DNA"/>
</dbReference>
<dbReference type="eggNOG" id="COG0697">
    <property type="taxonomic scope" value="Bacteria"/>
</dbReference>
<feature type="transmembrane region" description="Helical" evidence="1">
    <location>
        <begin position="146"/>
        <end position="165"/>
    </location>
</feature>
<feature type="domain" description="EamA" evidence="2">
    <location>
        <begin position="17"/>
        <end position="139"/>
    </location>
</feature>
<dbReference type="Pfam" id="PF00892">
    <property type="entry name" value="EamA"/>
    <property type="match status" value="2"/>
</dbReference>